<evidence type="ECO:0000256" key="4">
    <source>
        <dbReference type="RuleBase" id="RU361187"/>
    </source>
</evidence>
<dbReference type="InterPro" id="IPR013320">
    <property type="entry name" value="ConA-like_dom_sf"/>
</dbReference>
<dbReference type="SUPFAM" id="SSF49899">
    <property type="entry name" value="Concanavalin A-like lectins/glucanases"/>
    <property type="match status" value="1"/>
</dbReference>
<dbReference type="Proteomes" id="UP000275385">
    <property type="component" value="Unassembled WGS sequence"/>
</dbReference>
<keyword evidence="7" id="KW-1185">Reference proteome</keyword>
<dbReference type="Gene3D" id="2.60.120.200">
    <property type="match status" value="1"/>
</dbReference>
<evidence type="ECO:0000256" key="1">
    <source>
        <dbReference type="ARBA" id="ARBA00009865"/>
    </source>
</evidence>
<dbReference type="STRING" id="177199.A0A420YKA7"/>
<gene>
    <name evidence="6" type="ORF">DL546_008194</name>
</gene>
<feature type="domain" description="Beta-xylosidase C-terminal Concanavalin A-like" evidence="5">
    <location>
        <begin position="359"/>
        <end position="558"/>
    </location>
</feature>
<evidence type="ECO:0000256" key="2">
    <source>
        <dbReference type="ARBA" id="ARBA00022801"/>
    </source>
</evidence>
<proteinExistence type="inferred from homology"/>
<evidence type="ECO:0000313" key="7">
    <source>
        <dbReference type="Proteomes" id="UP000275385"/>
    </source>
</evidence>
<dbReference type="GO" id="GO:0004553">
    <property type="term" value="F:hydrolase activity, hydrolyzing O-glycosyl compounds"/>
    <property type="evidence" value="ECO:0007669"/>
    <property type="project" value="InterPro"/>
</dbReference>
<dbReference type="AlphaFoldDB" id="A0A420YKA7"/>
<reference evidence="6 7" key="1">
    <citation type="submission" date="2018-08" db="EMBL/GenBank/DDBJ databases">
        <title>Draft genome of the lignicolous fungus Coniochaeta pulveracea.</title>
        <authorList>
            <person name="Borstlap C.J."/>
            <person name="De Witt R.N."/>
            <person name="Botha A."/>
            <person name="Volschenk H."/>
        </authorList>
    </citation>
    <scope>NUCLEOTIDE SEQUENCE [LARGE SCALE GENOMIC DNA]</scope>
    <source>
        <strain evidence="6 7">CAB683</strain>
    </source>
</reference>
<keyword evidence="3 4" id="KW-0326">Glycosidase</keyword>
<keyword evidence="2 4" id="KW-0378">Hydrolase</keyword>
<evidence type="ECO:0000313" key="6">
    <source>
        <dbReference type="EMBL" id="RKU48319.1"/>
    </source>
</evidence>
<dbReference type="EMBL" id="QVQW01000005">
    <property type="protein sequence ID" value="RKU48319.1"/>
    <property type="molecule type" value="Genomic_DNA"/>
</dbReference>
<evidence type="ECO:0000259" key="5">
    <source>
        <dbReference type="Pfam" id="PF17851"/>
    </source>
</evidence>
<dbReference type="Gene3D" id="2.115.10.20">
    <property type="entry name" value="Glycosyl hydrolase domain, family 43"/>
    <property type="match status" value="1"/>
</dbReference>
<dbReference type="Pfam" id="PF04616">
    <property type="entry name" value="Glyco_hydro_43"/>
    <property type="match status" value="1"/>
</dbReference>
<dbReference type="PANTHER" id="PTHR42812:SF16">
    <property type="entry name" value="HYDROLASE, PUTATIVE (AFU_ORTHOLOGUE AFUA_7G06110)-RELATED"/>
    <property type="match status" value="1"/>
</dbReference>
<accession>A0A420YKA7</accession>
<dbReference type="PANTHER" id="PTHR42812">
    <property type="entry name" value="BETA-XYLOSIDASE"/>
    <property type="match status" value="1"/>
</dbReference>
<comment type="caution">
    <text evidence="6">The sequence shown here is derived from an EMBL/GenBank/DDBJ whole genome shotgun (WGS) entry which is preliminary data.</text>
</comment>
<dbReference type="Pfam" id="PF17851">
    <property type="entry name" value="GH43_C2"/>
    <property type="match status" value="1"/>
</dbReference>
<dbReference type="InterPro" id="IPR041542">
    <property type="entry name" value="GH43_C2"/>
</dbReference>
<dbReference type="GO" id="GO:0005975">
    <property type="term" value="P:carbohydrate metabolic process"/>
    <property type="evidence" value="ECO:0007669"/>
    <property type="project" value="InterPro"/>
</dbReference>
<protein>
    <recommendedName>
        <fullName evidence="5">Beta-xylosidase C-terminal Concanavalin A-like domain-containing protein</fullName>
    </recommendedName>
</protein>
<dbReference type="InterPro" id="IPR006710">
    <property type="entry name" value="Glyco_hydro_43"/>
</dbReference>
<dbReference type="SUPFAM" id="SSF75005">
    <property type="entry name" value="Arabinanase/levansucrase/invertase"/>
    <property type="match status" value="1"/>
</dbReference>
<organism evidence="6 7">
    <name type="scientific">Coniochaeta pulveracea</name>
    <dbReference type="NCBI Taxonomy" id="177199"/>
    <lineage>
        <taxon>Eukaryota</taxon>
        <taxon>Fungi</taxon>
        <taxon>Dikarya</taxon>
        <taxon>Ascomycota</taxon>
        <taxon>Pezizomycotina</taxon>
        <taxon>Sordariomycetes</taxon>
        <taxon>Sordariomycetidae</taxon>
        <taxon>Coniochaetales</taxon>
        <taxon>Coniochaetaceae</taxon>
        <taxon>Coniochaeta</taxon>
    </lineage>
</organism>
<sequence length="586" mass="66403">MADRTSPSEAGPTTFRNPVLRGFNPDPTICAVPATDTTPTTYFLSTSTFNYFPGAAIYTSTDLINWTLIGHALTRRSQLDLRTAEPGAGSWASTLRYRGDEKRFYLANGLFHRYRPADDERIFPRGFYVWTDNIWDGNAWSDPVYFDNPGFDQDLFWDDACSPPKVYLSTTHRLANRPANSTLKDFAIHISEIDLPSGRTLTPPVVIRQSPHGIAEGSHIIRRGDWYYLFTAEGGTEAGHQEWVFRSRDGPLGPWEGTGKPLWYNGPDEEVQRTGHADVFEDGQGRWWAVLLGVRPLKVREKWVEPQLGRETFLVKVDWVDDWPIFNNGKNIGIVTEGRDSVVQAVTAQGGALWQADLTKDDLELGWYQKHTPLKKQYTLTERPGYLRLYGNCYSLSSPESPAMLLRKQTSFTDCFECKMHFNPSRSGYEAGVVLWWSEFSYCTVGVRLEYQPGVTTSLRPVFVRSRKSPRMGAGIARGRNDVQASADGYEKRQYELKIQCRYDHYWLSVAGLGVQDIRVEEFTAAPPVGASFAGAMLGVYSFAKGEPVLDPADFSDISIEEKLDVEFRPEYPTPYMDQPSWYQLE</sequence>
<dbReference type="InterPro" id="IPR051795">
    <property type="entry name" value="Glycosyl_Hydrlase_43"/>
</dbReference>
<comment type="similarity">
    <text evidence="1 4">Belongs to the glycosyl hydrolase 43 family.</text>
</comment>
<name>A0A420YKA7_9PEZI</name>
<dbReference type="OrthoDB" id="2139957at2759"/>
<evidence type="ECO:0000256" key="3">
    <source>
        <dbReference type="ARBA" id="ARBA00023295"/>
    </source>
</evidence>
<dbReference type="CDD" id="cd18617">
    <property type="entry name" value="GH43_XynB-like"/>
    <property type="match status" value="1"/>
</dbReference>
<dbReference type="InterPro" id="IPR023296">
    <property type="entry name" value="Glyco_hydro_beta-prop_sf"/>
</dbReference>